<dbReference type="InterPro" id="IPR058971">
    <property type="entry name" value="Rok_N_oligomerisation"/>
</dbReference>
<dbReference type="InterPro" id="IPR056984">
    <property type="entry name" value="WH_Rok"/>
</dbReference>
<protein>
    <recommendedName>
        <fullName evidence="6">Competence protein ComK</fullName>
    </recommendedName>
</protein>
<dbReference type="Pfam" id="PF23159">
    <property type="entry name" value="WHD_Rok"/>
    <property type="match status" value="1"/>
</dbReference>
<reference evidence="4 5" key="1">
    <citation type="submission" date="2021-01" db="EMBL/GenBank/DDBJ databases">
        <title>Genomic Encyclopedia of Type Strains, Phase IV (KMG-IV): sequencing the most valuable type-strain genomes for metagenomic binning, comparative biology and taxonomic classification.</title>
        <authorList>
            <person name="Goeker M."/>
        </authorList>
    </citation>
    <scope>NUCLEOTIDE SEQUENCE [LARGE SCALE GENOMIC DNA]</scope>
    <source>
        <strain evidence="4 5">DSM 105453</strain>
    </source>
</reference>
<evidence type="ECO:0008006" key="6">
    <source>
        <dbReference type="Google" id="ProtNLM"/>
    </source>
</evidence>
<evidence type="ECO:0000259" key="3">
    <source>
        <dbReference type="Pfam" id="PF26513"/>
    </source>
</evidence>
<sequence length="182" mass="21072">MFDERAALRFRLEQMKDAEERLIVQIQKERAYIFSRLRELDAQTSAETGTSEQDLKFLERSQPYLQAPQQDGEKKEWTGSKMRRARPSRRSKTTKMREAAVNILKQQTSPIRGIDLEKLIEERTGFQIANMTTFMNTIMKADERIIKVGRGLYSYHKEPTNNPLGPIILGSEENDNSTNSES</sequence>
<feature type="compositionally biased region" description="Basic residues" evidence="1">
    <location>
        <begin position="81"/>
        <end position="94"/>
    </location>
</feature>
<evidence type="ECO:0000256" key="1">
    <source>
        <dbReference type="SAM" id="MobiDB-lite"/>
    </source>
</evidence>
<comment type="caution">
    <text evidence="4">The sequence shown here is derived from an EMBL/GenBank/DDBJ whole genome shotgun (WGS) entry which is preliminary data.</text>
</comment>
<name>A0ABS2RDI0_9BACI</name>
<feature type="region of interest" description="Disordered" evidence="1">
    <location>
        <begin position="63"/>
        <end position="96"/>
    </location>
</feature>
<dbReference type="Proteomes" id="UP000823485">
    <property type="component" value="Unassembled WGS sequence"/>
</dbReference>
<dbReference type="RefSeq" id="WP_077112097.1">
    <property type="nucleotide sequence ID" value="NZ_JAFBFH010000045.1"/>
</dbReference>
<keyword evidence="5" id="KW-1185">Reference proteome</keyword>
<feature type="domain" description="Repressor Rok winged helix" evidence="2">
    <location>
        <begin position="97"/>
        <end position="153"/>
    </location>
</feature>
<evidence type="ECO:0000313" key="4">
    <source>
        <dbReference type="EMBL" id="MBM7717390.1"/>
    </source>
</evidence>
<gene>
    <name evidence="4" type="ORF">JOC94_004418</name>
</gene>
<dbReference type="EMBL" id="JAFBFH010000045">
    <property type="protein sequence ID" value="MBM7717390.1"/>
    <property type="molecule type" value="Genomic_DNA"/>
</dbReference>
<accession>A0ABS2RDI0</accession>
<proteinExistence type="predicted"/>
<organism evidence="4 5">
    <name type="scientific">Siminovitchia thermophila</name>
    <dbReference type="NCBI Taxonomy" id="1245522"/>
    <lineage>
        <taxon>Bacteria</taxon>
        <taxon>Bacillati</taxon>
        <taxon>Bacillota</taxon>
        <taxon>Bacilli</taxon>
        <taxon>Bacillales</taxon>
        <taxon>Bacillaceae</taxon>
        <taxon>Siminovitchia</taxon>
    </lineage>
</organism>
<evidence type="ECO:0000313" key="5">
    <source>
        <dbReference type="Proteomes" id="UP000823485"/>
    </source>
</evidence>
<evidence type="ECO:0000259" key="2">
    <source>
        <dbReference type="Pfam" id="PF23159"/>
    </source>
</evidence>
<dbReference type="Pfam" id="PF26513">
    <property type="entry name" value="Rok_N"/>
    <property type="match status" value="1"/>
</dbReference>
<feature type="domain" description="Rok N-terminal oligomerisation" evidence="3">
    <location>
        <begin position="1"/>
        <end position="41"/>
    </location>
</feature>